<feature type="transmembrane region" description="Helical" evidence="1">
    <location>
        <begin position="83"/>
        <end position="102"/>
    </location>
</feature>
<organism evidence="2 3">
    <name type="scientific">Candidatus Terraquivivens tikiterensis</name>
    <dbReference type="NCBI Taxonomy" id="1980982"/>
    <lineage>
        <taxon>Archaea</taxon>
        <taxon>Nitrososphaerota</taxon>
        <taxon>Candidatus Wolframiiraptoraceae</taxon>
        <taxon>Candidatus Terraquivivens</taxon>
    </lineage>
</organism>
<name>A0A2R7Y222_9ARCH</name>
<protein>
    <submittedName>
        <fullName evidence="2">Uncharacterized protein</fullName>
    </submittedName>
</protein>
<sequence>MLRKLQEAGVLDRILSFLAGSRGSGSVAVDSTTIEAKGGEMIGYDGLSIGRVLMVHVAVDEGSRPIALTLSPKTRMILRPSRNYTIGLILSPGGCLIVLVLLMVLLRFMGFMLVLVLRVGGGLMLGGGV</sequence>
<evidence type="ECO:0000313" key="3">
    <source>
        <dbReference type="Proteomes" id="UP000244066"/>
    </source>
</evidence>
<keyword evidence="1" id="KW-1133">Transmembrane helix</keyword>
<dbReference type="Proteomes" id="UP000244066">
    <property type="component" value="Unassembled WGS sequence"/>
</dbReference>
<keyword evidence="1" id="KW-0812">Transmembrane</keyword>
<keyword evidence="1" id="KW-0472">Membrane</keyword>
<proteinExistence type="predicted"/>
<comment type="caution">
    <text evidence="2">The sequence shown here is derived from an EMBL/GenBank/DDBJ whole genome shotgun (WGS) entry which is preliminary data.</text>
</comment>
<dbReference type="AlphaFoldDB" id="A0A2R7Y222"/>
<evidence type="ECO:0000256" key="1">
    <source>
        <dbReference type="SAM" id="Phobius"/>
    </source>
</evidence>
<dbReference type="EMBL" id="NDWU01000016">
    <property type="protein sequence ID" value="PUA31503.1"/>
    <property type="molecule type" value="Genomic_DNA"/>
</dbReference>
<reference evidence="2 3" key="1">
    <citation type="submission" date="2017-04" db="EMBL/GenBank/DDBJ databases">
        <title>Draft Aigarchaeota genome from a New Zealand hot spring.</title>
        <authorList>
            <person name="Reysenbach A.-L."/>
            <person name="Donaho J.A."/>
            <person name="Gerhart J."/>
            <person name="Kelley J.F."/>
            <person name="Kouba K."/>
            <person name="Podar M."/>
            <person name="Stott M."/>
        </authorList>
    </citation>
    <scope>NUCLEOTIDE SEQUENCE [LARGE SCALE GENOMIC DNA]</scope>
    <source>
        <strain evidence="2">NZ13_MG1</strain>
    </source>
</reference>
<accession>A0A2R7Y222</accession>
<evidence type="ECO:0000313" key="2">
    <source>
        <dbReference type="EMBL" id="PUA31503.1"/>
    </source>
</evidence>
<gene>
    <name evidence="2" type="ORF">B9J98_06025</name>
</gene>